<dbReference type="SMART" id="SM00388">
    <property type="entry name" value="HisKA"/>
    <property type="match status" value="1"/>
</dbReference>
<dbReference type="CDD" id="cd00082">
    <property type="entry name" value="HisKA"/>
    <property type="match status" value="1"/>
</dbReference>
<dbReference type="InterPro" id="IPR003661">
    <property type="entry name" value="HisK_dim/P_dom"/>
</dbReference>
<protein>
    <submittedName>
        <fullName evidence="5">Hybrid signal transduction histidine kinase K</fullName>
    </submittedName>
</protein>
<evidence type="ECO:0000313" key="6">
    <source>
        <dbReference type="Proteomes" id="UP000462212"/>
    </source>
</evidence>
<reference evidence="5 6" key="1">
    <citation type="submission" date="2018-05" db="EMBL/GenBank/DDBJ databases">
        <title>Genome sequencing and assembly of the regulated plant pathogen Lachnellula willkommii and related sister species for the development of diagnostic species identification markers.</title>
        <authorList>
            <person name="Giroux E."/>
            <person name="Bilodeau G."/>
        </authorList>
    </citation>
    <scope>NUCLEOTIDE SEQUENCE [LARGE SCALE GENOMIC DNA]</scope>
    <source>
        <strain evidence="5 6">CBS 197.66</strain>
    </source>
</reference>
<dbReference type="SUPFAM" id="SSF55785">
    <property type="entry name" value="PYP-like sensor domain (PAS domain)"/>
    <property type="match status" value="1"/>
</dbReference>
<dbReference type="PANTHER" id="PTHR43719">
    <property type="entry name" value="TWO-COMPONENT HISTIDINE KINASE"/>
    <property type="match status" value="1"/>
</dbReference>
<dbReference type="Pfam" id="PF02518">
    <property type="entry name" value="HATPase_c"/>
    <property type="match status" value="1"/>
</dbReference>
<comment type="caution">
    <text evidence="5">The sequence shown here is derived from an EMBL/GenBank/DDBJ whole genome shotgun (WGS) entry which is preliminary data.</text>
</comment>
<dbReference type="InterPro" id="IPR011006">
    <property type="entry name" value="CheY-like_superfamily"/>
</dbReference>
<dbReference type="SUPFAM" id="SSF47384">
    <property type="entry name" value="Homodimeric domain of signal transducing histidine kinase"/>
    <property type="match status" value="1"/>
</dbReference>
<dbReference type="InterPro" id="IPR004358">
    <property type="entry name" value="Sig_transdc_His_kin-like_C"/>
</dbReference>
<keyword evidence="6" id="KW-1185">Reference proteome</keyword>
<dbReference type="InterPro" id="IPR013656">
    <property type="entry name" value="PAS_4"/>
</dbReference>
<dbReference type="SUPFAM" id="SSF55874">
    <property type="entry name" value="ATPase domain of HSP90 chaperone/DNA topoisomerase II/histidine kinase"/>
    <property type="match status" value="1"/>
</dbReference>
<dbReference type="Pfam" id="PF00512">
    <property type="entry name" value="HisKA"/>
    <property type="match status" value="1"/>
</dbReference>
<feature type="modified residue" description="4-aspartylphosphate" evidence="2">
    <location>
        <position position="937"/>
    </location>
</feature>
<keyword evidence="5" id="KW-0808">Transferase</keyword>
<evidence type="ECO:0000259" key="4">
    <source>
        <dbReference type="PROSITE" id="PS50110"/>
    </source>
</evidence>
<dbReference type="GO" id="GO:0000155">
    <property type="term" value="F:phosphorelay sensor kinase activity"/>
    <property type="evidence" value="ECO:0007669"/>
    <property type="project" value="InterPro"/>
</dbReference>
<keyword evidence="5" id="KW-0418">Kinase</keyword>
<dbReference type="InterPro" id="IPR005467">
    <property type="entry name" value="His_kinase_dom"/>
</dbReference>
<keyword evidence="1 2" id="KW-0597">Phosphoprotein</keyword>
<dbReference type="SMART" id="SM00448">
    <property type="entry name" value="REC"/>
    <property type="match status" value="1"/>
</dbReference>
<dbReference type="Pfam" id="PF26131">
    <property type="entry name" value="PAS-like"/>
    <property type="match status" value="1"/>
</dbReference>
<dbReference type="CDD" id="cd17546">
    <property type="entry name" value="REC_hyHK_CKI1_RcsC-like"/>
    <property type="match status" value="1"/>
</dbReference>
<dbReference type="PANTHER" id="PTHR43719:SF30">
    <property type="entry name" value="TWO-COMPONENT SYSTEM RESPONSE REGULATOR"/>
    <property type="match status" value="1"/>
</dbReference>
<dbReference type="Pfam" id="PF00072">
    <property type="entry name" value="Response_reg"/>
    <property type="match status" value="1"/>
</dbReference>
<proteinExistence type="predicted"/>
<dbReference type="PRINTS" id="PR00344">
    <property type="entry name" value="BCTRLSENSOR"/>
</dbReference>
<dbReference type="InterPro" id="IPR035965">
    <property type="entry name" value="PAS-like_dom_sf"/>
</dbReference>
<sequence length="1029" mass="115859">MVNDDLDSLGPFEFLAAIDLPIFVLDLHAHPNTTPVFETASLQKLHAIGGDQLKIGWKETRTNPTVATFQQWAVSSPQASTLPPSEYWGIQCIPTFPLRSQRQTSSEDYVSRQHTTELCGLFDITKHKSTEPFCPHLDFFMSFDWASTELGAISSWSTDLCRMVNILLNDPRPAAMYWGESRTMMYNEPFILVAGEKHPSLMGKFFPEAWSEMHEDFVPAFVKAAETGTSLVIDDACFYIARDGYLEECYCSLSIIPFSTNDGRIALYYSNDEPIEVFLPGFQEMINSDTHTLLLASDGSIPESLVQNLKSADNVVSYEAAVFLPIRLTGDYIRGFLILGTNPRQRFDDDYRVFIELLRRQLATSMAAAILLEVEISRSKLAAEYATQDWNILSKKLAIQAHETSEVESRFRRMADHAPVGMFHFDPSGVVLYANEDYYRLTEHPRDVTSIMCWYKIIMEEDHAEMNREWPKLWDGEKISFELRLKRPFVADERICGENVEGSTWIIVAAYAEKDPDGNVVGILGCITDISRQKWAEGVQKRKMLEAIEWKRQQENFIDMTSHEMRNPLSAIVQCADWIETSVLAFKGNSKDVLLPREMLDEYADAAQTIQLCAQHQKRIVDDVLTASKLDSDLLSISPVEVQPIAVIKSALKMFDGQLQKSRIELRFLIEPSYRETSVDWVNVDPSRLLQILINLMTNAIKFTQTESRRKIAVYLGASLERPPKENDGIQYLPRNAAYKDQTTDYGSGEVIYLSIAVNDSGRGLDETERDLLFKRFSQATPRTHVEYGGSGLGLFVSRQLTEIQGGQIGVASKAGVGSTFAFYVRTRRCPARHRSPALPQDSRSHDSILTPATLDRIGTGLSLELNPDEKTKIAGGSMHVLIVEDNLVNQKVLSKQLRNAGCVVSVANHGRQALTFLETTHFFPPNTVPLHIVLMDVEMPVMDGLTCVKTIRELQRTGHVKGHIPVIAVTANARSEQIRIAKEAGMDSAVVKPFRVPELMPEMERVLKEVQEMLRKRSSSRSASAPPF</sequence>
<dbReference type="EMBL" id="QGMJ01000399">
    <property type="protein sequence ID" value="TVY36768.1"/>
    <property type="molecule type" value="Genomic_DNA"/>
</dbReference>
<dbReference type="Gene3D" id="1.10.287.130">
    <property type="match status" value="1"/>
</dbReference>
<feature type="domain" description="Response regulatory" evidence="4">
    <location>
        <begin position="880"/>
        <end position="1008"/>
    </location>
</feature>
<dbReference type="InterPro" id="IPR036890">
    <property type="entry name" value="HATPase_C_sf"/>
</dbReference>
<name>A0A8H8RJR4_9HELO</name>
<organism evidence="5 6">
    <name type="scientific">Lachnellula subtilissima</name>
    <dbReference type="NCBI Taxonomy" id="602034"/>
    <lineage>
        <taxon>Eukaryota</taxon>
        <taxon>Fungi</taxon>
        <taxon>Dikarya</taxon>
        <taxon>Ascomycota</taxon>
        <taxon>Pezizomycotina</taxon>
        <taxon>Leotiomycetes</taxon>
        <taxon>Helotiales</taxon>
        <taxon>Lachnaceae</taxon>
        <taxon>Lachnellula</taxon>
    </lineage>
</organism>
<dbReference type="Gene3D" id="3.40.50.2300">
    <property type="match status" value="1"/>
</dbReference>
<dbReference type="PROSITE" id="PS50110">
    <property type="entry name" value="RESPONSE_REGULATORY"/>
    <property type="match status" value="1"/>
</dbReference>
<dbReference type="AlphaFoldDB" id="A0A8H8RJR4"/>
<evidence type="ECO:0000313" key="5">
    <source>
        <dbReference type="EMBL" id="TVY36768.1"/>
    </source>
</evidence>
<dbReference type="InterPro" id="IPR050956">
    <property type="entry name" value="2C_system_His_kinase"/>
</dbReference>
<gene>
    <name evidence="5" type="primary">dhkK_2</name>
    <name evidence="5" type="ORF">LSUB1_G004126</name>
</gene>
<evidence type="ECO:0000256" key="1">
    <source>
        <dbReference type="ARBA" id="ARBA00022553"/>
    </source>
</evidence>
<dbReference type="InterPro" id="IPR001789">
    <property type="entry name" value="Sig_transdc_resp-reg_receiver"/>
</dbReference>
<dbReference type="InterPro" id="IPR036097">
    <property type="entry name" value="HisK_dim/P_sf"/>
</dbReference>
<dbReference type="Gene3D" id="3.30.565.10">
    <property type="entry name" value="Histidine kinase-like ATPase, C-terminal domain"/>
    <property type="match status" value="1"/>
</dbReference>
<dbReference type="InterPro" id="IPR058846">
    <property type="entry name" value="PAS-like"/>
</dbReference>
<accession>A0A8H8RJR4</accession>
<dbReference type="InterPro" id="IPR003594">
    <property type="entry name" value="HATPase_dom"/>
</dbReference>
<dbReference type="PROSITE" id="PS50109">
    <property type="entry name" value="HIS_KIN"/>
    <property type="match status" value="1"/>
</dbReference>
<feature type="domain" description="Histidine kinase" evidence="3">
    <location>
        <begin position="560"/>
        <end position="829"/>
    </location>
</feature>
<dbReference type="SUPFAM" id="SSF52172">
    <property type="entry name" value="CheY-like"/>
    <property type="match status" value="1"/>
</dbReference>
<dbReference type="Gene3D" id="3.30.450.20">
    <property type="entry name" value="PAS domain"/>
    <property type="match status" value="2"/>
</dbReference>
<evidence type="ECO:0000256" key="2">
    <source>
        <dbReference type="PROSITE-ProRule" id="PRU00169"/>
    </source>
</evidence>
<dbReference type="Proteomes" id="UP000462212">
    <property type="component" value="Unassembled WGS sequence"/>
</dbReference>
<dbReference type="SMART" id="SM00387">
    <property type="entry name" value="HATPase_c"/>
    <property type="match status" value="1"/>
</dbReference>
<evidence type="ECO:0000259" key="3">
    <source>
        <dbReference type="PROSITE" id="PS50109"/>
    </source>
</evidence>
<dbReference type="Pfam" id="PF08448">
    <property type="entry name" value="PAS_4"/>
    <property type="match status" value="1"/>
</dbReference>
<dbReference type="OrthoDB" id="60033at2759"/>